<dbReference type="Pfam" id="PF13649">
    <property type="entry name" value="Methyltransf_25"/>
    <property type="match status" value="1"/>
</dbReference>
<evidence type="ECO:0000313" key="5">
    <source>
        <dbReference type="EMBL" id="KIQ28196.1"/>
    </source>
</evidence>
<feature type="domain" description="Methyltransferase" evidence="4">
    <location>
        <begin position="53"/>
        <end position="142"/>
    </location>
</feature>
<dbReference type="InterPro" id="IPR029063">
    <property type="entry name" value="SAM-dependent_MTases_sf"/>
</dbReference>
<reference evidence="5 6" key="1">
    <citation type="submission" date="2014-12" db="EMBL/GenBank/DDBJ databases">
        <title>16Stimator: statistical estimation of ribosomal gene copy numbers from draft genome assemblies.</title>
        <authorList>
            <person name="Perisin M.A."/>
            <person name="Vetter M."/>
            <person name="Gilbert J.A."/>
            <person name="Bergelson J."/>
        </authorList>
    </citation>
    <scope>NUCLEOTIDE SEQUENCE [LARGE SCALE GENOMIC DNA]</scope>
    <source>
        <strain evidence="5 6">MEDvA23</strain>
    </source>
</reference>
<dbReference type="OrthoDB" id="9777638at2"/>
<dbReference type="RefSeq" id="WP_042580760.1">
    <property type="nucleotide sequence ID" value="NZ_JXQQ01000049.1"/>
</dbReference>
<accession>A0A0D0M746</accession>
<evidence type="ECO:0000256" key="2">
    <source>
        <dbReference type="ARBA" id="ARBA00022679"/>
    </source>
</evidence>
<dbReference type="GO" id="GO:0008168">
    <property type="term" value="F:methyltransferase activity"/>
    <property type="evidence" value="ECO:0007669"/>
    <property type="project" value="UniProtKB-KW"/>
</dbReference>
<keyword evidence="1 5" id="KW-0489">Methyltransferase</keyword>
<dbReference type="AlphaFoldDB" id="A0A0D0M746"/>
<sequence>MNTTPPNSTEQAALWNGRAGRAWIDGQATLDRMFAPFEDLLADTVRTASARRVLDVGCGTGSTTLAAARAVGARGECVGVDISQPMIAVARERAEREVSTARFVSADVQTHAFEPASFDLVISRFGVMFFDDPVAAFANLRSAASAHARLQVIAWRSAAENPYMTTAERAAAPLLPNLPVRAPGAPGQFAFAERHRVASILRESGWGDIDIQPIDVECAYPEKDLVGYFTRLGTVGQVLEDADEATRREAIGTMRAAFDPFVHGDEVRFTAACWAIGAKAPADA</sequence>
<dbReference type="SUPFAM" id="SSF53335">
    <property type="entry name" value="S-adenosyl-L-methionine-dependent methyltransferases"/>
    <property type="match status" value="1"/>
</dbReference>
<dbReference type="Gene3D" id="3.40.50.150">
    <property type="entry name" value="Vaccinia Virus protein VP39"/>
    <property type="match status" value="1"/>
</dbReference>
<keyword evidence="3" id="KW-0949">S-adenosyl-L-methionine</keyword>
<dbReference type="InterPro" id="IPR041698">
    <property type="entry name" value="Methyltransf_25"/>
</dbReference>
<dbReference type="EMBL" id="JXQQ01000049">
    <property type="protein sequence ID" value="KIQ28196.1"/>
    <property type="molecule type" value="Genomic_DNA"/>
</dbReference>
<name>A0A0D0M746_VARPD</name>
<organism evidence="5 6">
    <name type="scientific">Variovorax paradoxus</name>
    <dbReference type="NCBI Taxonomy" id="34073"/>
    <lineage>
        <taxon>Bacteria</taxon>
        <taxon>Pseudomonadati</taxon>
        <taxon>Pseudomonadota</taxon>
        <taxon>Betaproteobacteria</taxon>
        <taxon>Burkholderiales</taxon>
        <taxon>Comamonadaceae</taxon>
        <taxon>Variovorax</taxon>
    </lineage>
</organism>
<keyword evidence="2 5" id="KW-0808">Transferase</keyword>
<evidence type="ECO:0000256" key="3">
    <source>
        <dbReference type="ARBA" id="ARBA00022691"/>
    </source>
</evidence>
<gene>
    <name evidence="5" type="ORF">RT97_20980</name>
</gene>
<dbReference type="PANTHER" id="PTHR43464:SF19">
    <property type="entry name" value="UBIQUINONE BIOSYNTHESIS O-METHYLTRANSFERASE, MITOCHONDRIAL"/>
    <property type="match status" value="1"/>
</dbReference>
<evidence type="ECO:0000256" key="1">
    <source>
        <dbReference type="ARBA" id="ARBA00022603"/>
    </source>
</evidence>
<evidence type="ECO:0000313" key="6">
    <source>
        <dbReference type="Proteomes" id="UP000032067"/>
    </source>
</evidence>
<dbReference type="GO" id="GO:0032259">
    <property type="term" value="P:methylation"/>
    <property type="evidence" value="ECO:0007669"/>
    <property type="project" value="UniProtKB-KW"/>
</dbReference>
<dbReference type="Proteomes" id="UP000032067">
    <property type="component" value="Unassembled WGS sequence"/>
</dbReference>
<evidence type="ECO:0000259" key="4">
    <source>
        <dbReference type="Pfam" id="PF13649"/>
    </source>
</evidence>
<dbReference type="PANTHER" id="PTHR43464">
    <property type="entry name" value="METHYLTRANSFERASE"/>
    <property type="match status" value="1"/>
</dbReference>
<protein>
    <submittedName>
        <fullName evidence="5">SAM-dependent methyltransferase</fullName>
    </submittedName>
</protein>
<dbReference type="CDD" id="cd02440">
    <property type="entry name" value="AdoMet_MTases"/>
    <property type="match status" value="1"/>
</dbReference>
<comment type="caution">
    <text evidence="5">The sequence shown here is derived from an EMBL/GenBank/DDBJ whole genome shotgun (WGS) entry which is preliminary data.</text>
</comment>
<proteinExistence type="predicted"/>